<dbReference type="Gene3D" id="1.20.5.340">
    <property type="match status" value="1"/>
</dbReference>
<dbReference type="OMA" id="YFRHDIL"/>
<evidence type="ECO:0000313" key="3">
    <source>
        <dbReference type="EMBL" id="KDN63893.1"/>
    </source>
</evidence>
<evidence type="ECO:0000256" key="2">
    <source>
        <dbReference type="SAM" id="MobiDB-lite"/>
    </source>
</evidence>
<accession>A0A066X418</accession>
<reference evidence="4" key="1">
    <citation type="journal article" date="2014" name="Genome Announc.">
        <title>Draft genome sequence of Colletotrichum sublineola, a destructive pathogen of cultivated sorghum.</title>
        <authorList>
            <person name="Baroncelli R."/>
            <person name="Sanz-Martin J.M."/>
            <person name="Rech G.E."/>
            <person name="Sukno S.A."/>
            <person name="Thon M.R."/>
        </authorList>
    </citation>
    <scope>NUCLEOTIDE SEQUENCE [LARGE SCALE GENOMIC DNA]</scope>
    <source>
        <strain evidence="4">TX430BB</strain>
    </source>
</reference>
<dbReference type="AlphaFoldDB" id="A0A066X418"/>
<gene>
    <name evidence="3" type="ORF">CSUB01_10810</name>
</gene>
<dbReference type="eggNOG" id="ENOG502RP72">
    <property type="taxonomic scope" value="Eukaryota"/>
</dbReference>
<feature type="compositionally biased region" description="Low complexity" evidence="2">
    <location>
        <begin position="218"/>
        <end position="233"/>
    </location>
</feature>
<keyword evidence="4" id="KW-1185">Reference proteome</keyword>
<keyword evidence="1" id="KW-0175">Coiled coil</keyword>
<dbReference type="EMBL" id="JMSE01001183">
    <property type="protein sequence ID" value="KDN63893.1"/>
    <property type="molecule type" value="Genomic_DNA"/>
</dbReference>
<feature type="coiled-coil region" evidence="1">
    <location>
        <begin position="350"/>
        <end position="443"/>
    </location>
</feature>
<feature type="compositionally biased region" description="Polar residues" evidence="2">
    <location>
        <begin position="255"/>
        <end position="264"/>
    </location>
</feature>
<dbReference type="SUPFAM" id="SSF57997">
    <property type="entry name" value="Tropomyosin"/>
    <property type="match status" value="1"/>
</dbReference>
<organism evidence="3 4">
    <name type="scientific">Colletotrichum sublineola</name>
    <name type="common">Sorghum anthracnose fungus</name>
    <dbReference type="NCBI Taxonomy" id="1173701"/>
    <lineage>
        <taxon>Eukaryota</taxon>
        <taxon>Fungi</taxon>
        <taxon>Dikarya</taxon>
        <taxon>Ascomycota</taxon>
        <taxon>Pezizomycotina</taxon>
        <taxon>Sordariomycetes</taxon>
        <taxon>Hypocreomycetidae</taxon>
        <taxon>Glomerellales</taxon>
        <taxon>Glomerellaceae</taxon>
        <taxon>Colletotrichum</taxon>
        <taxon>Colletotrichum graminicola species complex</taxon>
    </lineage>
</organism>
<proteinExistence type="predicted"/>
<dbReference type="STRING" id="1173701.A0A066X418"/>
<dbReference type="Proteomes" id="UP000027238">
    <property type="component" value="Unassembled WGS sequence"/>
</dbReference>
<comment type="caution">
    <text evidence="3">The sequence shown here is derived from an EMBL/GenBank/DDBJ whole genome shotgun (WGS) entry which is preliminary data.</text>
</comment>
<dbReference type="OrthoDB" id="4848716at2759"/>
<protein>
    <submittedName>
        <fullName evidence="3">Uncharacterized protein</fullName>
    </submittedName>
</protein>
<sequence length="482" mass="54270">MSSGNDLNFDAPDVVVVREESGRPPELIDQQFQLCVRYSSPAFVLFRLSHSVNSASTNTTVYLQIRVDCIQSLEKTTFDNASTTNTPSPPHIETIRQRLNGIRSVTRLQFQLHRGSHAQLIVPLDLPMGKVSGDSVLDTCVSLKSLAAASLFSLYFRHDILSKKKFGAYKRAIERVPCWTDTEKQHYECIVDVGRLYHGAGGKVLKHIEGSCPSARESCTSPTPATPPSCGSTVPFDSEPHHRGSPPPYDECPSEGQSPKSTSAALFVKNLGDDHDPPEYGCTEQLHDVTDPAEGDLPCSNKDDTTSYTPKRKRSFASKRTIRRSSTEALRPEKLQRQLFPDSGDWGQVMRMLEQQQQQLEQQQRQIDQLQQILGQSQRQNVALQRRCDELETRCFDLEHRQDDIVGNIDNLDVEVDELQARCDTLEKQMPDVRDDLEDQKEQILEEFKKNIGDSMEDAIAKCVDSEVNQLKRNICEALQPI</sequence>
<feature type="region of interest" description="Disordered" evidence="2">
    <location>
        <begin position="216"/>
        <end position="328"/>
    </location>
</feature>
<feature type="compositionally biased region" description="Basic residues" evidence="2">
    <location>
        <begin position="310"/>
        <end position="323"/>
    </location>
</feature>
<evidence type="ECO:0000313" key="4">
    <source>
        <dbReference type="Proteomes" id="UP000027238"/>
    </source>
</evidence>
<evidence type="ECO:0000256" key="1">
    <source>
        <dbReference type="SAM" id="Coils"/>
    </source>
</evidence>
<dbReference type="HOGENOM" id="CLU_043553_0_0_1"/>
<name>A0A066X418_COLSU</name>